<comment type="caution">
    <text evidence="3">The sequence shown here is derived from an EMBL/GenBank/DDBJ whole genome shotgun (WGS) entry which is preliminary data.</text>
</comment>
<gene>
    <name evidence="3" type="ORF">A3B40_01270</name>
</gene>
<evidence type="ECO:0000256" key="2">
    <source>
        <dbReference type="ARBA" id="ARBA00023034"/>
    </source>
</evidence>
<organism evidence="3 4">
    <name type="scientific">Candidatus Roizmanbacteria bacterium RIFCSPLOWO2_01_FULL_37_16</name>
    <dbReference type="NCBI Taxonomy" id="1802058"/>
    <lineage>
        <taxon>Bacteria</taxon>
        <taxon>Candidatus Roizmaniibacteriota</taxon>
    </lineage>
</organism>
<accession>A0A1F7INU6</accession>
<dbReference type="PANTHER" id="PTHR31682">
    <property type="entry name" value="UDP-ARABINOSE MUTASE"/>
    <property type="match status" value="1"/>
</dbReference>
<evidence type="ECO:0008006" key="5">
    <source>
        <dbReference type="Google" id="ProtNLM"/>
    </source>
</evidence>
<evidence type="ECO:0000313" key="4">
    <source>
        <dbReference type="Proteomes" id="UP000178040"/>
    </source>
</evidence>
<sequence length="327" mass="38494">MKKQTVAVVIPTIRNLDFLESWQDEFRDCLGVIVEDHQKKEVKTPNKFFKQVYHYSWQDIDKELGKNSWIIPRKNAGIRSYGFLKAFQKGVDIIITLDDDCYPVKNQDFVNQHLENLSYWAPVDWFPTYPHRSYFYTRGVPYGIRNKKEVVISHGLWKGVVDFDAPTQLLNMDLNIPTSFPFVEFIPENYFYPMCSMNLAFKSKITPIMYFPPMGYDNKGNNWGYDRFDDIWAGIFSKKILDHLGYAVVNGAPFVEHRKASDVFKNLQKEASGIKTNEILYKEVQKLELKSKTVLDCYHELAEKVNFPNETYFNKLIDAMNTWYRLF</sequence>
<dbReference type="AlphaFoldDB" id="A0A1F7INU6"/>
<proteinExistence type="predicted"/>
<dbReference type="GO" id="GO:0005829">
    <property type="term" value="C:cytosol"/>
    <property type="evidence" value="ECO:0007669"/>
    <property type="project" value="TreeGrafter"/>
</dbReference>
<keyword evidence="2" id="KW-0333">Golgi apparatus</keyword>
<dbReference type="EMBL" id="MGAI01000017">
    <property type="protein sequence ID" value="OGK45030.1"/>
    <property type="molecule type" value="Genomic_DNA"/>
</dbReference>
<dbReference type="GO" id="GO:0052691">
    <property type="term" value="F:UDP-arabinopyranose mutase activity"/>
    <property type="evidence" value="ECO:0007669"/>
    <property type="project" value="TreeGrafter"/>
</dbReference>
<dbReference type="PANTHER" id="PTHR31682:SF44">
    <property type="entry name" value="UDP-ARABINOPYRANOSE MUTASE 3"/>
    <property type="match status" value="1"/>
</dbReference>
<reference evidence="3 4" key="1">
    <citation type="journal article" date="2016" name="Nat. Commun.">
        <title>Thousands of microbial genomes shed light on interconnected biogeochemical processes in an aquifer system.</title>
        <authorList>
            <person name="Anantharaman K."/>
            <person name="Brown C.T."/>
            <person name="Hug L.A."/>
            <person name="Sharon I."/>
            <person name="Castelle C.J."/>
            <person name="Probst A.J."/>
            <person name="Thomas B.C."/>
            <person name="Singh A."/>
            <person name="Wilkins M.J."/>
            <person name="Karaoz U."/>
            <person name="Brodie E.L."/>
            <person name="Williams K.H."/>
            <person name="Hubbard S.S."/>
            <person name="Banfield J.F."/>
        </authorList>
    </citation>
    <scope>NUCLEOTIDE SEQUENCE [LARGE SCALE GENOMIC DNA]</scope>
</reference>
<dbReference type="Pfam" id="PF03214">
    <property type="entry name" value="RGP"/>
    <property type="match status" value="1"/>
</dbReference>
<protein>
    <recommendedName>
        <fullName evidence="5">Glycosyltransferase 2-like domain-containing protein</fullName>
    </recommendedName>
</protein>
<dbReference type="InterPro" id="IPR037595">
    <property type="entry name" value="RGP_fam"/>
</dbReference>
<name>A0A1F7INU6_9BACT</name>
<comment type="subcellular location">
    <subcellularLocation>
        <location evidence="1">Golgi apparatus</location>
    </subcellularLocation>
</comment>
<evidence type="ECO:0000256" key="1">
    <source>
        <dbReference type="ARBA" id="ARBA00004555"/>
    </source>
</evidence>
<dbReference type="GO" id="GO:0033356">
    <property type="term" value="P:UDP-L-arabinose metabolic process"/>
    <property type="evidence" value="ECO:0007669"/>
    <property type="project" value="TreeGrafter"/>
</dbReference>
<dbReference type="Proteomes" id="UP000178040">
    <property type="component" value="Unassembled WGS sequence"/>
</dbReference>
<evidence type="ECO:0000313" key="3">
    <source>
        <dbReference type="EMBL" id="OGK45030.1"/>
    </source>
</evidence>